<dbReference type="GO" id="GO:0004851">
    <property type="term" value="F:uroporphyrin-III C-methyltransferase activity"/>
    <property type="evidence" value="ECO:0007669"/>
    <property type="project" value="UniProtKB-EC"/>
</dbReference>
<protein>
    <recommendedName>
        <fullName evidence="1">uroporphyrinogen-III C-methyltransferase</fullName>
        <ecNumber evidence="1">2.1.1.107</ecNumber>
    </recommendedName>
</protein>
<dbReference type="InterPro" id="IPR000878">
    <property type="entry name" value="4pyrrol_Mease"/>
</dbReference>
<feature type="non-terminal residue" evidence="7">
    <location>
        <position position="276"/>
    </location>
</feature>
<dbReference type="Gene3D" id="3.30.950.10">
    <property type="entry name" value="Methyltransferase, Cobalt-precorrin-4 Transmethylase, Domain 2"/>
    <property type="match status" value="1"/>
</dbReference>
<dbReference type="PROSITE" id="PS00839">
    <property type="entry name" value="SUMT_1"/>
    <property type="match status" value="1"/>
</dbReference>
<gene>
    <name evidence="7" type="ORF">METZ01_LOCUS293107</name>
</gene>
<evidence type="ECO:0000256" key="4">
    <source>
        <dbReference type="ARBA" id="ARBA00022691"/>
    </source>
</evidence>
<dbReference type="InterPro" id="IPR014776">
    <property type="entry name" value="4pyrrole_Mease_sub2"/>
</dbReference>
<feature type="domain" description="Tetrapyrrole methylase" evidence="6">
    <location>
        <begin position="11"/>
        <end position="222"/>
    </location>
</feature>
<evidence type="ECO:0000313" key="7">
    <source>
        <dbReference type="EMBL" id="SVC40253.1"/>
    </source>
</evidence>
<keyword evidence="5" id="KW-0627">Porphyrin biosynthesis</keyword>
<dbReference type="CDD" id="cd11642">
    <property type="entry name" value="SUMT"/>
    <property type="match status" value="1"/>
</dbReference>
<evidence type="ECO:0000256" key="5">
    <source>
        <dbReference type="ARBA" id="ARBA00023244"/>
    </source>
</evidence>
<evidence type="ECO:0000259" key="6">
    <source>
        <dbReference type="Pfam" id="PF00590"/>
    </source>
</evidence>
<dbReference type="Gene3D" id="3.40.1010.10">
    <property type="entry name" value="Cobalt-precorrin-4 Transmethylase, Domain 1"/>
    <property type="match status" value="1"/>
</dbReference>
<reference evidence="7" key="1">
    <citation type="submission" date="2018-05" db="EMBL/GenBank/DDBJ databases">
        <authorList>
            <person name="Lanie J.A."/>
            <person name="Ng W.-L."/>
            <person name="Kazmierczak K.M."/>
            <person name="Andrzejewski T.M."/>
            <person name="Davidsen T.M."/>
            <person name="Wayne K.J."/>
            <person name="Tettelin H."/>
            <person name="Glass J.I."/>
            <person name="Rusch D."/>
            <person name="Podicherti R."/>
            <person name="Tsui H.-C.T."/>
            <person name="Winkler M.E."/>
        </authorList>
    </citation>
    <scope>NUCLEOTIDE SEQUENCE</scope>
</reference>
<dbReference type="FunFam" id="3.30.950.10:FF:000001">
    <property type="entry name" value="Siroheme synthase"/>
    <property type="match status" value="1"/>
</dbReference>
<dbReference type="FunFam" id="3.40.1010.10:FF:000001">
    <property type="entry name" value="Siroheme synthase"/>
    <property type="match status" value="1"/>
</dbReference>
<dbReference type="GO" id="GO:0032259">
    <property type="term" value="P:methylation"/>
    <property type="evidence" value="ECO:0007669"/>
    <property type="project" value="UniProtKB-KW"/>
</dbReference>
<evidence type="ECO:0000256" key="2">
    <source>
        <dbReference type="ARBA" id="ARBA00022603"/>
    </source>
</evidence>
<keyword evidence="2" id="KW-0489">Methyltransferase</keyword>
<dbReference type="InterPro" id="IPR050161">
    <property type="entry name" value="Siro_Cobalamin_biosynth"/>
</dbReference>
<dbReference type="PROSITE" id="PS00840">
    <property type="entry name" value="SUMT_2"/>
    <property type="match status" value="1"/>
</dbReference>
<dbReference type="SUPFAM" id="SSF53790">
    <property type="entry name" value="Tetrapyrrole methylase"/>
    <property type="match status" value="1"/>
</dbReference>
<dbReference type="InterPro" id="IPR035996">
    <property type="entry name" value="4pyrrol_Methylase_sf"/>
</dbReference>
<dbReference type="PANTHER" id="PTHR45790">
    <property type="entry name" value="SIROHEME SYNTHASE-RELATED"/>
    <property type="match status" value="1"/>
</dbReference>
<dbReference type="AlphaFoldDB" id="A0A382LUT7"/>
<sequence>MAKFNPQNGHVILIGAGPGDVGLLTLKGKDWLSRADVIIYDHLVNTNMMRFATDSAELIYVGKKEGHAILEQDEINNLLVKNARTGKVVVRLKGGDPFIFGRGGEEAQALKEANIRFTIVPGIPSPIGVSAYAGIPLTHRDHASTVSIITGSNESGQNNLKIDWEKIAARSGTLVFLMGARKLPRIVEQLIKFNKSQNTPVAVIQWGTTSRQRTWTGTLATIVDIAMKEKIKPPTLTIVGEVVNLKSATDWYETLPLFGKTFVITRAEAQADAFIH</sequence>
<dbReference type="InterPro" id="IPR003043">
    <property type="entry name" value="Uropor_MeTrfase_CS"/>
</dbReference>
<dbReference type="InterPro" id="IPR014777">
    <property type="entry name" value="4pyrrole_Mease_sub1"/>
</dbReference>
<dbReference type="NCBIfam" id="TIGR01469">
    <property type="entry name" value="cobA_cysG_Cterm"/>
    <property type="match status" value="1"/>
</dbReference>
<dbReference type="EC" id="2.1.1.107" evidence="1"/>
<keyword evidence="4" id="KW-0949">S-adenosyl-L-methionine</keyword>
<dbReference type="GO" id="GO:0019354">
    <property type="term" value="P:siroheme biosynthetic process"/>
    <property type="evidence" value="ECO:0007669"/>
    <property type="project" value="InterPro"/>
</dbReference>
<dbReference type="InterPro" id="IPR006366">
    <property type="entry name" value="CobA/CysG_C"/>
</dbReference>
<dbReference type="NCBIfam" id="NF004790">
    <property type="entry name" value="PRK06136.1"/>
    <property type="match status" value="1"/>
</dbReference>
<proteinExistence type="predicted"/>
<evidence type="ECO:0000256" key="1">
    <source>
        <dbReference type="ARBA" id="ARBA00012162"/>
    </source>
</evidence>
<accession>A0A382LUT7</accession>
<keyword evidence="3" id="KW-0808">Transferase</keyword>
<dbReference type="EMBL" id="UINC01089286">
    <property type="protein sequence ID" value="SVC40253.1"/>
    <property type="molecule type" value="Genomic_DNA"/>
</dbReference>
<name>A0A382LUT7_9ZZZZ</name>
<evidence type="ECO:0000256" key="3">
    <source>
        <dbReference type="ARBA" id="ARBA00022679"/>
    </source>
</evidence>
<organism evidence="7">
    <name type="scientific">marine metagenome</name>
    <dbReference type="NCBI Taxonomy" id="408172"/>
    <lineage>
        <taxon>unclassified sequences</taxon>
        <taxon>metagenomes</taxon>
        <taxon>ecological metagenomes</taxon>
    </lineage>
</organism>
<dbReference type="PANTHER" id="PTHR45790:SF3">
    <property type="entry name" value="S-ADENOSYL-L-METHIONINE-DEPENDENT UROPORPHYRINOGEN III METHYLTRANSFERASE, CHLOROPLASTIC"/>
    <property type="match status" value="1"/>
</dbReference>
<dbReference type="Pfam" id="PF00590">
    <property type="entry name" value="TP_methylase"/>
    <property type="match status" value="1"/>
</dbReference>